<name>A0A1A8WAB2_PLAOA</name>
<organism evidence="1 2">
    <name type="scientific">Plasmodium ovale curtisi</name>
    <dbReference type="NCBI Taxonomy" id="864141"/>
    <lineage>
        <taxon>Eukaryota</taxon>
        <taxon>Sar</taxon>
        <taxon>Alveolata</taxon>
        <taxon>Apicomplexa</taxon>
        <taxon>Aconoidasida</taxon>
        <taxon>Haemosporida</taxon>
        <taxon>Plasmodiidae</taxon>
        <taxon>Plasmodium</taxon>
        <taxon>Plasmodium (Plasmodium)</taxon>
    </lineage>
</organism>
<dbReference type="Proteomes" id="UP000078560">
    <property type="component" value="Unassembled WGS sequence"/>
</dbReference>
<dbReference type="VEuPathDB" id="PlasmoDB:PocGH01_14069800"/>
<evidence type="ECO:0000313" key="2">
    <source>
        <dbReference type="Proteomes" id="UP000078560"/>
    </source>
</evidence>
<dbReference type="AlphaFoldDB" id="A0A1A8WAB2"/>
<accession>A0A1A8WAB2</accession>
<gene>
    <name evidence="1" type="ORF">POVCU2_0051220</name>
</gene>
<dbReference type="EMBL" id="FLQU01000665">
    <property type="protein sequence ID" value="SBS88918.1"/>
    <property type="molecule type" value="Genomic_DNA"/>
</dbReference>
<proteinExistence type="predicted"/>
<protein>
    <submittedName>
        <fullName evidence="1">Uncharacterized protein</fullName>
    </submittedName>
</protein>
<sequence>MKRKKNYYFWRDIYCNDGLISRRRFIGSKIDSKNINNFEMWKYNDNICKASLFFHKNYQGYKDKDNLLKTKISKYKNVNICTIKFLFIFLQFNEHCVNHFLSKTLPNNGIHIQVFSKLNYLLIIKKVLKNDTSLNRYIRHIYLNYVLPRERLSASAIGAPHGVAEANRNGEVPMRKVEDEDMEHFSAGRMQQLFERTNFEIVIHSNINNKYVKHVYLNKLSDSIATQINYLYMFHNKISNKKLLLQLYTFYEYFKDEIIEKKEFLFFLDRQSERMLPTMNIVDIVFIFHTHIKLTYYNHLFLYIIINKLENAFYNLNHLINEDKKVYIEKIKFNKKSIITFFHSLANYFIYLKEHYVEIRHKEKFEHIHYFIYNNISLYLLKWLENNYKQCSILDLILLYSTFLKLDIKNELLKLILFNFTISRGPLLIYNDLVDCQLDDNDNENNELDGNFPHCTLQNFRYEEVNMQIYTSFISVFSKIFVQFNYSKDEYDRVMKSLLILFENSFVLALKFFTRKGENPDGDAGWVYNSADVTEGKGINYFALINLIRMSQGNFQHTNQRGSYVRTPPPHGNIKFVVNFLNSSYKIVNHFLTTFGINEFGRNFHKTLLYNFVNNLIYNKKYINDHDYYYKRLSRCIHNSYLHKYTEKININRLFLCNYIVHFFICDMVNVYLERLIQTISLNEQCSKIVRELNHGFFFSQLVTNALGAIQNLRIRRNDIFVNVSSLVKRDIFNLQSMHIGNIIHSFASIRMRDAQIISQLLNKFCFQMEEEKKITITDQTLSNITISLLKLGYYNESLNKIILKNYKKIKSIQSLINITFYISYYNLVYKLMKTNNINHFFKQIHISNMNTLPIESKTQLKLISFLLLYIYKYSFYEKGNGGRDTLHNVFCTLFNDLRKSFAQKKQMKIEKLVEWTEIVPFTHTMNKLYNYLTIWKKKKWLKRNYIFNEMYYKANNFSFPQFCKSLNRKCLSGIFFQRTGETSHLDILSNARRAQRKLGKCKRDNYLRGKNCTRDVTDSGKTMTDVVTPHIHMNRISINMFELFCYKHMRSKHKSVHLLDRWGYLYLHFVAIFPMEGKSPNSTSSLHNEVYDVVTSLGLPREAIKEVSHHPYYVDIVLV</sequence>
<evidence type="ECO:0000313" key="1">
    <source>
        <dbReference type="EMBL" id="SBS88918.1"/>
    </source>
</evidence>
<reference evidence="2" key="1">
    <citation type="submission" date="2016-05" db="EMBL/GenBank/DDBJ databases">
        <authorList>
            <person name="Naeem Raeece"/>
        </authorList>
    </citation>
    <scope>NUCLEOTIDE SEQUENCE [LARGE SCALE GENOMIC DNA]</scope>
</reference>